<dbReference type="OrthoDB" id="5397223at2"/>
<keyword evidence="1" id="KW-0732">Signal</keyword>
<dbReference type="KEGG" id="des:DSOUD_1853"/>
<dbReference type="EMBL" id="CP010802">
    <property type="protein sequence ID" value="ALC16625.1"/>
    <property type="molecule type" value="Genomic_DNA"/>
</dbReference>
<accession>A0A0M4DHQ4</accession>
<evidence type="ECO:0000313" key="3">
    <source>
        <dbReference type="Proteomes" id="UP000057158"/>
    </source>
</evidence>
<organism evidence="2 3">
    <name type="scientific">Desulfuromonas soudanensis</name>
    <dbReference type="NCBI Taxonomy" id="1603606"/>
    <lineage>
        <taxon>Bacteria</taxon>
        <taxon>Pseudomonadati</taxon>
        <taxon>Thermodesulfobacteriota</taxon>
        <taxon>Desulfuromonadia</taxon>
        <taxon>Desulfuromonadales</taxon>
        <taxon>Desulfuromonadaceae</taxon>
        <taxon>Desulfuromonas</taxon>
    </lineage>
</organism>
<gene>
    <name evidence="2" type="ORF">DSOUD_1853</name>
</gene>
<keyword evidence="3" id="KW-1185">Reference proteome</keyword>
<dbReference type="AlphaFoldDB" id="A0A0M4DHQ4"/>
<dbReference type="RefSeq" id="WP_053550708.1">
    <property type="nucleotide sequence ID" value="NZ_CP010802.1"/>
</dbReference>
<evidence type="ECO:0008006" key="4">
    <source>
        <dbReference type="Google" id="ProtNLM"/>
    </source>
</evidence>
<proteinExistence type="predicted"/>
<evidence type="ECO:0000256" key="1">
    <source>
        <dbReference type="SAM" id="SignalP"/>
    </source>
</evidence>
<dbReference type="STRING" id="1603606.DSOUD_1853"/>
<dbReference type="Proteomes" id="UP000057158">
    <property type="component" value="Chromosome"/>
</dbReference>
<sequence length="163" mass="17806">MKKVNALLAALFLLSLPLAAGAMEGMKHDKMEKMEHGSMEGMKHEGMKMEGMIMLGEGTEEGVKAMAHLNDVKEAMAKMGMKETHHFMVAFVDAAGKPVTEGTVAVKIKNPAGKEGKAIKLMGMEGHFGADIVLPEKGEYHFKVGTKLADGQKREYHFHHTVE</sequence>
<reference evidence="2 3" key="1">
    <citation type="submission" date="2015-07" db="EMBL/GenBank/DDBJ databases">
        <title>Isolation and Genomic Characterization of a Novel Halophilic Metal-Reducing Deltaproteobacterium from the Deep Subsurface.</title>
        <authorList>
            <person name="Badalamenti J.P."/>
            <person name="Summers Z.M."/>
            <person name="Gralnick J.A."/>
            <person name="Bond D.R."/>
        </authorList>
    </citation>
    <scope>NUCLEOTIDE SEQUENCE [LARGE SCALE GENOMIC DNA]</scope>
    <source>
        <strain evidence="2 3">WTL</strain>
    </source>
</reference>
<dbReference type="PATRIC" id="fig|1603606.3.peg.2008"/>
<evidence type="ECO:0000313" key="2">
    <source>
        <dbReference type="EMBL" id="ALC16625.1"/>
    </source>
</evidence>
<feature type="signal peptide" evidence="1">
    <location>
        <begin position="1"/>
        <end position="22"/>
    </location>
</feature>
<feature type="chain" id="PRO_5005792580" description="YtkA-like domain-containing protein" evidence="1">
    <location>
        <begin position="23"/>
        <end position="163"/>
    </location>
</feature>
<protein>
    <recommendedName>
        <fullName evidence="4">YtkA-like domain-containing protein</fullName>
    </recommendedName>
</protein>
<name>A0A0M4DHQ4_9BACT</name>